<feature type="transmembrane region" description="Helical" evidence="1">
    <location>
        <begin position="17"/>
        <end position="39"/>
    </location>
</feature>
<comment type="caution">
    <text evidence="2">The sequence shown here is derived from an EMBL/GenBank/DDBJ whole genome shotgun (WGS) entry which is preliminary data.</text>
</comment>
<reference evidence="3" key="1">
    <citation type="submission" date="2017-01" db="EMBL/GenBank/DDBJ databases">
        <title>Comparative genomics of anhydrobiosis in the tardigrade Hypsibius dujardini.</title>
        <authorList>
            <person name="Yoshida Y."/>
            <person name="Koutsovoulos G."/>
            <person name="Laetsch D."/>
            <person name="Stevens L."/>
            <person name="Kumar S."/>
            <person name="Horikawa D."/>
            <person name="Ishino K."/>
            <person name="Komine S."/>
            <person name="Tomita M."/>
            <person name="Blaxter M."/>
            <person name="Arakawa K."/>
        </authorList>
    </citation>
    <scope>NUCLEOTIDE SEQUENCE [LARGE SCALE GENOMIC DNA]</scope>
    <source>
        <strain evidence="3">Z151</strain>
    </source>
</reference>
<accession>A0A9X6NQN9</accession>
<gene>
    <name evidence="2" type="ORF">BV898_18788</name>
</gene>
<dbReference type="AlphaFoldDB" id="A0A9X6NQN9"/>
<name>A0A9X6NQN9_HYPEX</name>
<organism evidence="2 3">
    <name type="scientific">Hypsibius exemplaris</name>
    <name type="common">Freshwater tardigrade</name>
    <dbReference type="NCBI Taxonomy" id="2072580"/>
    <lineage>
        <taxon>Eukaryota</taxon>
        <taxon>Metazoa</taxon>
        <taxon>Ecdysozoa</taxon>
        <taxon>Tardigrada</taxon>
        <taxon>Eutardigrada</taxon>
        <taxon>Parachela</taxon>
        <taxon>Hypsibioidea</taxon>
        <taxon>Hypsibiidae</taxon>
        <taxon>Hypsibius</taxon>
    </lineage>
</organism>
<protein>
    <submittedName>
        <fullName evidence="2">Uncharacterized protein</fullName>
    </submittedName>
</protein>
<evidence type="ECO:0000256" key="1">
    <source>
        <dbReference type="SAM" id="Phobius"/>
    </source>
</evidence>
<dbReference type="EMBL" id="MTYJ01000400">
    <property type="protein sequence ID" value="OWA54384.1"/>
    <property type="molecule type" value="Genomic_DNA"/>
</dbReference>
<evidence type="ECO:0000313" key="3">
    <source>
        <dbReference type="Proteomes" id="UP000192578"/>
    </source>
</evidence>
<keyword evidence="1" id="KW-0472">Membrane</keyword>
<keyword evidence="1" id="KW-0812">Transmembrane</keyword>
<keyword evidence="1" id="KW-1133">Transmembrane helix</keyword>
<sequence length="109" mass="11993">MARSSSLLLQNLLLNETFRFCAVSFCGLLATLCFCGFIYKRNCLTESKIAIDISTLLQQQQATEAAKVISSRGPAASQNPPDELFLSLCPLQYERGMVCGRCGLRLPRA</sequence>
<dbReference type="Proteomes" id="UP000192578">
    <property type="component" value="Unassembled WGS sequence"/>
</dbReference>
<proteinExistence type="predicted"/>
<keyword evidence="3" id="KW-1185">Reference proteome</keyword>
<evidence type="ECO:0000313" key="2">
    <source>
        <dbReference type="EMBL" id="OWA54384.1"/>
    </source>
</evidence>